<dbReference type="PROSITE" id="PS51318">
    <property type="entry name" value="TAT"/>
    <property type="match status" value="1"/>
</dbReference>
<evidence type="ECO:0000259" key="2">
    <source>
        <dbReference type="Pfam" id="PF16640"/>
    </source>
</evidence>
<dbReference type="InterPro" id="IPR006311">
    <property type="entry name" value="TAT_signal"/>
</dbReference>
<dbReference type="EMBL" id="JBHMCA010000096">
    <property type="protein sequence ID" value="MFB9451923.1"/>
    <property type="molecule type" value="Genomic_DNA"/>
</dbReference>
<dbReference type="Proteomes" id="UP001589608">
    <property type="component" value="Unassembled WGS sequence"/>
</dbReference>
<evidence type="ECO:0000313" key="3">
    <source>
        <dbReference type="EMBL" id="MFB9451923.1"/>
    </source>
</evidence>
<feature type="signal peptide" evidence="1">
    <location>
        <begin position="1"/>
        <end position="32"/>
    </location>
</feature>
<gene>
    <name evidence="3" type="ORF">ACFFTR_53435</name>
</gene>
<dbReference type="InterPro" id="IPR032109">
    <property type="entry name" value="Big_3_5"/>
</dbReference>
<dbReference type="RefSeq" id="WP_223101360.1">
    <property type="nucleotide sequence ID" value="NZ_CP061913.1"/>
</dbReference>
<keyword evidence="4" id="KW-1185">Reference proteome</keyword>
<reference evidence="3 4" key="1">
    <citation type="submission" date="2024-09" db="EMBL/GenBank/DDBJ databases">
        <authorList>
            <person name="Sun Q."/>
            <person name="Mori K."/>
        </authorList>
    </citation>
    <scope>NUCLEOTIDE SEQUENCE [LARGE SCALE GENOMIC DNA]</scope>
    <source>
        <strain evidence="3 4">JCM 3307</strain>
    </source>
</reference>
<dbReference type="Pfam" id="PF16640">
    <property type="entry name" value="Big_3_5"/>
    <property type="match status" value="1"/>
</dbReference>
<evidence type="ECO:0000313" key="4">
    <source>
        <dbReference type="Proteomes" id="UP001589608"/>
    </source>
</evidence>
<comment type="caution">
    <text evidence="3">The sequence shown here is derived from an EMBL/GenBank/DDBJ whole genome shotgun (WGS) entry which is preliminary data.</text>
</comment>
<name>A0ABV5MTS7_9ACTN</name>
<feature type="chain" id="PRO_5045769051" evidence="1">
    <location>
        <begin position="33"/>
        <end position="430"/>
    </location>
</feature>
<sequence length="430" mass="42340">MKTTSLQRRAVMAGVVLGAMGATLLAPAIADAQVPSPLPAGINLGGLHLTPTSGDGSVVPNFVADSACAAGTNLANVNTIDLAGTEQTVSNNVSGAVAVGGHFGAKFNTDMATVQAAAGNGTAESFLFLVDCRTGAGHGTYTDAVIVDFAADGTWQVHADVQPAADTTTTLAPAGQTVAPGTNVTLTATVSPAAATGTVEFKEGGTTLFTTPAGSGTFTYSTTALTNGSHSITATFHSANTAAYKDSTSSAATVTVASDTSTATETIQVAVPQEQGVFTMTVDPGIVDMGTAHLTGTGSDRHFHADGNLKNVNVSDGRDQTIPGWSVTGQVGNFTNTADTTKSFSGNSLGWTPAVVQQNAAGNVTAGAAVATNASPGLTSASTLGGAKAGKGLGDSKLGAALALDFPKGTTPGTYAATITITGLGGTPLA</sequence>
<dbReference type="Gene3D" id="2.60.40.10">
    <property type="entry name" value="Immunoglobulins"/>
    <property type="match status" value="1"/>
</dbReference>
<accession>A0ABV5MTS7</accession>
<protein>
    <submittedName>
        <fullName evidence="3">Ig-like domain repeat protein</fullName>
    </submittedName>
</protein>
<evidence type="ECO:0000256" key="1">
    <source>
        <dbReference type="SAM" id="SignalP"/>
    </source>
</evidence>
<organism evidence="3 4">
    <name type="scientific">Dactylosporangium vinaceum</name>
    <dbReference type="NCBI Taxonomy" id="53362"/>
    <lineage>
        <taxon>Bacteria</taxon>
        <taxon>Bacillati</taxon>
        <taxon>Actinomycetota</taxon>
        <taxon>Actinomycetes</taxon>
        <taxon>Micromonosporales</taxon>
        <taxon>Micromonosporaceae</taxon>
        <taxon>Dactylosporangium</taxon>
    </lineage>
</organism>
<keyword evidence="1" id="KW-0732">Signal</keyword>
<proteinExistence type="predicted"/>
<feature type="domain" description="Bacterial Ig-like" evidence="2">
    <location>
        <begin position="174"/>
        <end position="257"/>
    </location>
</feature>
<dbReference type="InterPro" id="IPR013783">
    <property type="entry name" value="Ig-like_fold"/>
</dbReference>